<accession>A0A507DDT3</accession>
<dbReference type="EMBL" id="QEAM01000031">
    <property type="protein sequence ID" value="TPX49561.1"/>
    <property type="molecule type" value="Genomic_DNA"/>
</dbReference>
<dbReference type="InterPro" id="IPR058537">
    <property type="entry name" value="TPR_TNPO3_IPO13_4th"/>
</dbReference>
<dbReference type="STRING" id="286115.A0A507DDT3"/>
<dbReference type="SUPFAM" id="SSF48371">
    <property type="entry name" value="ARM repeat"/>
    <property type="match status" value="1"/>
</dbReference>
<dbReference type="InterPro" id="IPR011989">
    <property type="entry name" value="ARM-like"/>
</dbReference>
<dbReference type="PROSITE" id="PS50166">
    <property type="entry name" value="IMPORTIN_B_NT"/>
    <property type="match status" value="1"/>
</dbReference>
<feature type="domain" description="Importin N-terminal" evidence="1">
    <location>
        <begin position="33"/>
        <end position="100"/>
    </location>
</feature>
<dbReference type="GO" id="GO:0005737">
    <property type="term" value="C:cytoplasm"/>
    <property type="evidence" value="ECO:0007669"/>
    <property type="project" value="TreeGrafter"/>
</dbReference>
<organism evidence="2 5">
    <name type="scientific">Synchytrium endobioticum</name>
    <dbReference type="NCBI Taxonomy" id="286115"/>
    <lineage>
        <taxon>Eukaryota</taxon>
        <taxon>Fungi</taxon>
        <taxon>Fungi incertae sedis</taxon>
        <taxon>Chytridiomycota</taxon>
        <taxon>Chytridiomycota incertae sedis</taxon>
        <taxon>Chytridiomycetes</taxon>
        <taxon>Synchytriales</taxon>
        <taxon>Synchytriaceae</taxon>
        <taxon>Synchytrium</taxon>
    </lineage>
</organism>
<dbReference type="Pfam" id="PF24138">
    <property type="entry name" value="TPR_TNPO3_IPO13_2nd"/>
    <property type="match status" value="1"/>
</dbReference>
<comment type="caution">
    <text evidence="2">The sequence shown here is derived from an EMBL/GenBank/DDBJ whole genome shotgun (WGS) entry which is preliminary data.</text>
</comment>
<dbReference type="InterPro" id="IPR057942">
    <property type="entry name" value="TPR_TNPO3_IPO13_3rd"/>
</dbReference>
<dbReference type="InterPro" id="IPR051345">
    <property type="entry name" value="Importin_beta-like_NTR"/>
</dbReference>
<dbReference type="Proteomes" id="UP000317494">
    <property type="component" value="Unassembled WGS sequence"/>
</dbReference>
<dbReference type="Pfam" id="PF24140">
    <property type="entry name" value="TPR_TNPO3_IPO13_3rd"/>
    <property type="match status" value="1"/>
</dbReference>
<gene>
    <name evidence="2" type="ORF">SeLEV6574_g01375</name>
    <name evidence="3" type="ORF">SeMB42_g01357</name>
</gene>
<evidence type="ECO:0000313" key="5">
    <source>
        <dbReference type="Proteomes" id="UP000320475"/>
    </source>
</evidence>
<dbReference type="InterPro" id="IPR013598">
    <property type="entry name" value="Exportin-1/Importin-b-like"/>
</dbReference>
<dbReference type="InterPro" id="IPR001494">
    <property type="entry name" value="Importin-beta_N"/>
</dbReference>
<dbReference type="Pfam" id="PF03810">
    <property type="entry name" value="IBN_N"/>
    <property type="match status" value="1"/>
</dbReference>
<keyword evidence="4" id="KW-1185">Reference proteome</keyword>
<evidence type="ECO:0000259" key="1">
    <source>
        <dbReference type="PROSITE" id="PS50166"/>
    </source>
</evidence>
<dbReference type="InterPro" id="IPR057941">
    <property type="entry name" value="TPR_TNPO3_IPO13_2nd"/>
</dbReference>
<dbReference type="GO" id="GO:0031267">
    <property type="term" value="F:small GTPase binding"/>
    <property type="evidence" value="ECO:0007669"/>
    <property type="project" value="InterPro"/>
</dbReference>
<dbReference type="EMBL" id="QEAN01000034">
    <property type="protein sequence ID" value="TPX52526.1"/>
    <property type="molecule type" value="Genomic_DNA"/>
</dbReference>
<dbReference type="Pfam" id="PF24139">
    <property type="entry name" value="TPR_TNPO3_IPO13_4th"/>
    <property type="match status" value="1"/>
</dbReference>
<evidence type="ECO:0000313" key="2">
    <source>
        <dbReference type="EMBL" id="TPX49561.1"/>
    </source>
</evidence>
<dbReference type="PANTHER" id="PTHR12363:SF53">
    <property type="entry name" value="MRNA TRANSPORT REGULATOR MTR10"/>
    <property type="match status" value="1"/>
</dbReference>
<evidence type="ECO:0000313" key="4">
    <source>
        <dbReference type="Proteomes" id="UP000317494"/>
    </source>
</evidence>
<dbReference type="AlphaFoldDB" id="A0A507DDT3"/>
<dbReference type="PANTHER" id="PTHR12363">
    <property type="entry name" value="TRANSPORTIN 3 AND IMPORTIN 13"/>
    <property type="match status" value="1"/>
</dbReference>
<evidence type="ECO:0000313" key="3">
    <source>
        <dbReference type="EMBL" id="TPX52526.1"/>
    </source>
</evidence>
<sequence>MVTPISPPSTEQVLAAIQQLYLPSSDKSKQRDANIWLEDFQKTPSAWTVADTLLRSPAVGPEAHTFAAQTFRQKIMYDLEQIPPPQRAALRDSIVTLLHIYKSSPSSVTIQLCLALADLAIQYFQWDDPVGQMIASYGSDASMASVLLDFLKVLPEELYENPRIPVEKDDIDRRGEALLTKKVKDVLTLILAYSQSPGITNGMRHRLLSCLFTWLKSGQVDVATVVGTPIVDYAFVALQTEELFEVASDAISEMVCRSVIPQDVTDTVTPSIVAANMYPRLLALRPMLYEAIQEDDTEKMRTLARIYADAGAAYVSQMMLQPEFFAGLVEVNLTCTAVDELDIVRVTFHFWFSLSETLVLPEHANARAFFIPIYIRLIDVMIKHLNYPQDLARWTADERDDFKDFRYVMGDVMKDCVRIVGEGPALARPHAILKGFMIASSQQSATTVAPPTLDPNIPWQSIEAPLFALRVMGAAISKTEDVYLPEIMSWLPQLPPHPKVKYAAILLIGRYAEWTKRHSTFIPYQLNFVSKGFDDADCTAASSQAMRFLCESCGLLLVDYLNELHPFYNQLMSKLGKEDRREVAEAISHVIAAVPLPRLLEALQTFCLPIAQQLHTIATVGRHPTDSDAEIKVILNAEDQLEILTIFFKVVKPMEIIPNTPHPLVLLLSDLWPVTKILLHNYKATRLSEGIARFLRHAVETCKHHLGNLTPQILDALCEAYDETGLSCYLWVAKICVITLGSDETSEGRAIFAMAERMVVKTLRVLSASAAHDMDSHAEVIEDFFRLLQECIIVCPLLVMSSSALPTLLGLAQGCFSLTQPDPLLSVLRFIRDLFGMASTRFHIHQLPLSYATAVTELGRAHGQALVELVWRGILFDFPRTSVAEAGSILRVLADLLPNELVTWTQGVIDTLHDAGSASIRGALNGDVFMQKFKAALSETEFGATKRCIQDFASSYRRRNLIDARATRGAR</sequence>
<dbReference type="VEuPathDB" id="FungiDB:SeMB42_g01357"/>
<dbReference type="Proteomes" id="UP000320475">
    <property type="component" value="Unassembled WGS sequence"/>
</dbReference>
<dbReference type="Gene3D" id="1.25.10.10">
    <property type="entry name" value="Leucine-rich Repeat Variant"/>
    <property type="match status" value="1"/>
</dbReference>
<proteinExistence type="predicted"/>
<protein>
    <recommendedName>
        <fullName evidence="1">Importin N-terminal domain-containing protein</fullName>
    </recommendedName>
</protein>
<dbReference type="GO" id="GO:0006606">
    <property type="term" value="P:protein import into nucleus"/>
    <property type="evidence" value="ECO:0007669"/>
    <property type="project" value="TreeGrafter"/>
</dbReference>
<dbReference type="SMART" id="SM00913">
    <property type="entry name" value="IBN_N"/>
    <property type="match status" value="1"/>
</dbReference>
<dbReference type="Pfam" id="PF08389">
    <property type="entry name" value="Xpo1"/>
    <property type="match status" value="1"/>
</dbReference>
<reference evidence="4 5" key="1">
    <citation type="journal article" date="2019" name="Sci. Rep.">
        <title>Comparative genomics of chytrid fungi reveal insights into the obligate biotrophic and pathogenic lifestyle of Synchytrium endobioticum.</title>
        <authorList>
            <person name="van de Vossenberg B.T.L.H."/>
            <person name="Warris S."/>
            <person name="Nguyen H.D.T."/>
            <person name="van Gent-Pelzer M.P.E."/>
            <person name="Joly D.L."/>
            <person name="van de Geest H.C."/>
            <person name="Bonants P.J.M."/>
            <person name="Smith D.S."/>
            <person name="Levesque C.A."/>
            <person name="van der Lee T.A.J."/>
        </authorList>
    </citation>
    <scope>NUCLEOTIDE SEQUENCE [LARGE SCALE GENOMIC DNA]</scope>
    <source>
        <strain evidence="2 5">LEV6574</strain>
        <strain evidence="3 4">MB42</strain>
    </source>
</reference>
<name>A0A507DDT3_9FUNG</name>
<dbReference type="InterPro" id="IPR016024">
    <property type="entry name" value="ARM-type_fold"/>
</dbReference>
<dbReference type="OrthoDB" id="435593at2759"/>